<gene>
    <name evidence="7" type="ORF">M2280_003590</name>
</gene>
<keyword evidence="3 5" id="KW-0697">Rotamase</keyword>
<evidence type="ECO:0000256" key="5">
    <source>
        <dbReference type="RuleBase" id="RU363019"/>
    </source>
</evidence>
<comment type="catalytic activity">
    <reaction evidence="5">
        <text>[protein]-peptidylproline (omega=180) = [protein]-peptidylproline (omega=0)</text>
        <dbReference type="Rhea" id="RHEA:16237"/>
        <dbReference type="Rhea" id="RHEA-COMP:10747"/>
        <dbReference type="Rhea" id="RHEA-COMP:10748"/>
        <dbReference type="ChEBI" id="CHEBI:83833"/>
        <dbReference type="ChEBI" id="CHEBI:83834"/>
        <dbReference type="EC" id="5.2.1.8"/>
    </reaction>
</comment>
<feature type="domain" description="PPIase cyclophilin-type" evidence="6">
    <location>
        <begin position="35"/>
        <end position="192"/>
    </location>
</feature>
<proteinExistence type="inferred from homology"/>
<dbReference type="InterPro" id="IPR002130">
    <property type="entry name" value="Cyclophilin-type_PPIase_dom"/>
</dbReference>
<sequence length="193" mass="20433">MAPLLHSSWAATGAQWHDRGVTSQTATATLHTNCGDIKIALFGNHAPKTVENFVGLADGSKEYSTQNAQGGASGPFYDGAVFHRVIDGFMIQGGDPTGTGRGGPGYKFGDEFHPELQFDRGYLLAMANAGPGTNGSQFFITVGPTPHLNRRHTIFGEVLDAESKKVVDAIATTATDRADRPVDDVVINSITIS</sequence>
<dbReference type="InterPro" id="IPR024936">
    <property type="entry name" value="Cyclophilin-type_PPIase"/>
</dbReference>
<dbReference type="InterPro" id="IPR029000">
    <property type="entry name" value="Cyclophilin-like_dom_sf"/>
</dbReference>
<dbReference type="PRINTS" id="PR00153">
    <property type="entry name" value="CSAPPISMRASE"/>
</dbReference>
<keyword evidence="4 5" id="KW-0413">Isomerase</keyword>
<dbReference type="Proteomes" id="UP001160334">
    <property type="component" value="Unassembled WGS sequence"/>
</dbReference>
<dbReference type="PROSITE" id="PS00170">
    <property type="entry name" value="CSA_PPIASE_1"/>
    <property type="match status" value="1"/>
</dbReference>
<dbReference type="PANTHER" id="PTHR45625">
    <property type="entry name" value="PEPTIDYL-PROLYL CIS-TRANS ISOMERASE-RELATED"/>
    <property type="match status" value="1"/>
</dbReference>
<dbReference type="EMBL" id="JARXVC010000009">
    <property type="protein sequence ID" value="MDH6282362.1"/>
    <property type="molecule type" value="Genomic_DNA"/>
</dbReference>
<dbReference type="SUPFAM" id="SSF50891">
    <property type="entry name" value="Cyclophilin-like"/>
    <property type="match status" value="1"/>
</dbReference>
<comment type="similarity">
    <text evidence="2 5">Belongs to the cyclophilin-type PPIase family.</text>
</comment>
<reference evidence="7 8" key="1">
    <citation type="submission" date="2023-04" db="EMBL/GenBank/DDBJ databases">
        <title>Forest soil microbial communities from Buena Vista Peninsula, Colon Province, Panama.</title>
        <authorList>
            <person name="Bouskill N."/>
        </authorList>
    </citation>
    <scope>NUCLEOTIDE SEQUENCE [LARGE SCALE GENOMIC DNA]</scope>
    <source>
        <strain evidence="7 8">CFH S0262</strain>
    </source>
</reference>
<dbReference type="EC" id="5.2.1.8" evidence="5"/>
<evidence type="ECO:0000256" key="4">
    <source>
        <dbReference type="ARBA" id="ARBA00023235"/>
    </source>
</evidence>
<dbReference type="GO" id="GO:0003755">
    <property type="term" value="F:peptidyl-prolyl cis-trans isomerase activity"/>
    <property type="evidence" value="ECO:0007669"/>
    <property type="project" value="UniProtKB-EC"/>
</dbReference>
<dbReference type="PANTHER" id="PTHR45625:SF4">
    <property type="entry name" value="PEPTIDYLPROLYL ISOMERASE DOMAIN AND WD REPEAT-CONTAINING PROTEIN 1"/>
    <property type="match status" value="1"/>
</dbReference>
<organism evidence="7 8">
    <name type="scientific">Prescottella agglutinans</name>
    <dbReference type="NCBI Taxonomy" id="1644129"/>
    <lineage>
        <taxon>Bacteria</taxon>
        <taxon>Bacillati</taxon>
        <taxon>Actinomycetota</taxon>
        <taxon>Actinomycetes</taxon>
        <taxon>Mycobacteriales</taxon>
        <taxon>Nocardiaceae</taxon>
        <taxon>Prescottella</taxon>
    </lineage>
</organism>
<evidence type="ECO:0000256" key="1">
    <source>
        <dbReference type="ARBA" id="ARBA00002388"/>
    </source>
</evidence>
<evidence type="ECO:0000256" key="3">
    <source>
        <dbReference type="ARBA" id="ARBA00023110"/>
    </source>
</evidence>
<keyword evidence="8" id="KW-1185">Reference proteome</keyword>
<evidence type="ECO:0000313" key="8">
    <source>
        <dbReference type="Proteomes" id="UP001160334"/>
    </source>
</evidence>
<dbReference type="InterPro" id="IPR044666">
    <property type="entry name" value="Cyclophilin_A-like"/>
</dbReference>
<evidence type="ECO:0000313" key="7">
    <source>
        <dbReference type="EMBL" id="MDH6282362.1"/>
    </source>
</evidence>
<comment type="caution">
    <text evidence="7">The sequence shown here is derived from an EMBL/GenBank/DDBJ whole genome shotgun (WGS) entry which is preliminary data.</text>
</comment>
<evidence type="ECO:0000259" key="6">
    <source>
        <dbReference type="PROSITE" id="PS50072"/>
    </source>
</evidence>
<dbReference type="InterPro" id="IPR020892">
    <property type="entry name" value="Cyclophilin-type_PPIase_CS"/>
</dbReference>
<comment type="function">
    <text evidence="1 5">PPIases accelerate the folding of proteins. It catalyzes the cis-trans isomerization of proline imidic peptide bonds in oligopeptides.</text>
</comment>
<evidence type="ECO:0000256" key="2">
    <source>
        <dbReference type="ARBA" id="ARBA00007365"/>
    </source>
</evidence>
<dbReference type="Pfam" id="PF00160">
    <property type="entry name" value="Pro_isomerase"/>
    <property type="match status" value="1"/>
</dbReference>
<dbReference type="PIRSF" id="PIRSF001467">
    <property type="entry name" value="Peptidylpro_ismrse"/>
    <property type="match status" value="1"/>
</dbReference>
<name>A0ABT6MDG6_9NOCA</name>
<protein>
    <recommendedName>
        <fullName evidence="5">Peptidyl-prolyl cis-trans isomerase</fullName>
        <shortName evidence="5">PPIase</shortName>
        <ecNumber evidence="5">5.2.1.8</ecNumber>
    </recommendedName>
</protein>
<dbReference type="PROSITE" id="PS50072">
    <property type="entry name" value="CSA_PPIASE_2"/>
    <property type="match status" value="1"/>
</dbReference>
<dbReference type="CDD" id="cd00317">
    <property type="entry name" value="cyclophilin"/>
    <property type="match status" value="1"/>
</dbReference>
<dbReference type="Gene3D" id="2.40.100.10">
    <property type="entry name" value="Cyclophilin-like"/>
    <property type="match status" value="1"/>
</dbReference>
<accession>A0ABT6MDG6</accession>